<organism evidence="3 4">
    <name type="scientific">Hoylesella oralis ATCC 33269</name>
    <dbReference type="NCBI Taxonomy" id="873533"/>
    <lineage>
        <taxon>Bacteria</taxon>
        <taxon>Pseudomonadati</taxon>
        <taxon>Bacteroidota</taxon>
        <taxon>Bacteroidia</taxon>
        <taxon>Bacteroidales</taxon>
        <taxon>Prevotellaceae</taxon>
        <taxon>Hoylesella</taxon>
    </lineage>
</organism>
<dbReference type="Pfam" id="PF00403">
    <property type="entry name" value="HMA"/>
    <property type="match status" value="1"/>
</dbReference>
<dbReference type="FunFam" id="3.30.70.100:FF:000001">
    <property type="entry name" value="ATPase copper transporting beta"/>
    <property type="match status" value="1"/>
</dbReference>
<evidence type="ECO:0000313" key="3">
    <source>
        <dbReference type="EMBL" id="EFZ36087.1"/>
    </source>
</evidence>
<protein>
    <submittedName>
        <fullName evidence="3">Heavy metal-associated domain protein</fullName>
        <ecNumber evidence="3">3.6.3.4</ecNumber>
    </submittedName>
</protein>
<dbReference type="InterPro" id="IPR017969">
    <property type="entry name" value="Heavy-metal-associated_CS"/>
</dbReference>
<keyword evidence="4" id="KW-1185">Reference proteome</keyword>
<proteinExistence type="predicted"/>
<dbReference type="GO" id="GO:0046872">
    <property type="term" value="F:metal ion binding"/>
    <property type="evidence" value="ECO:0007669"/>
    <property type="project" value="UniProtKB-KW"/>
</dbReference>
<sequence>MKTKTFKVNGMACDHCRAKVEKRLSCLVGVEKAEANLSDKSVTITYDDELTKPEYMKKAVDEIGYDLQL</sequence>
<feature type="domain" description="HMA" evidence="2">
    <location>
        <begin position="2"/>
        <end position="68"/>
    </location>
</feature>
<dbReference type="Gene3D" id="3.30.70.100">
    <property type="match status" value="1"/>
</dbReference>
<name>E7RS86_9BACT</name>
<evidence type="ECO:0000259" key="2">
    <source>
        <dbReference type="PROSITE" id="PS50846"/>
    </source>
</evidence>
<dbReference type="InterPro" id="IPR006121">
    <property type="entry name" value="HMA_dom"/>
</dbReference>
<reference evidence="3" key="1">
    <citation type="submission" date="2011-01" db="EMBL/GenBank/DDBJ databases">
        <authorList>
            <person name="Muzny D."/>
            <person name="Qin X."/>
            <person name="Buhay C."/>
            <person name="Dugan-Rocha S."/>
            <person name="Ding Y."/>
            <person name="Chen G."/>
            <person name="Hawes A."/>
            <person name="Holder M."/>
            <person name="Jhangiani S."/>
            <person name="Johnson A."/>
            <person name="Khan Z."/>
            <person name="Li Z."/>
            <person name="Liu W."/>
            <person name="Liu X."/>
            <person name="Perez L."/>
            <person name="Shen H."/>
            <person name="Wang Q."/>
            <person name="Watt J."/>
            <person name="Xi L."/>
            <person name="Xin Y."/>
            <person name="Zhou J."/>
            <person name="Deng J."/>
            <person name="Jiang H."/>
            <person name="Liu Y."/>
            <person name="Qu J."/>
            <person name="Song X.-Z."/>
            <person name="Zhang L."/>
            <person name="Villasana D."/>
            <person name="Johnson A."/>
            <person name="Liu J."/>
            <person name="Liyanage D."/>
            <person name="Lorensuhewa L."/>
            <person name="Robinson T."/>
            <person name="Song A."/>
            <person name="Song B.-B."/>
            <person name="Dinh H."/>
            <person name="Thornton R."/>
            <person name="Coyle M."/>
            <person name="Francisco L."/>
            <person name="Jackson L."/>
            <person name="Javaid M."/>
            <person name="Korchina V."/>
            <person name="Kovar C."/>
            <person name="Mata R."/>
            <person name="Mathew T."/>
            <person name="Ngo R."/>
            <person name="Nguyen L."/>
            <person name="Nguyen N."/>
            <person name="Okwuonu G."/>
            <person name="Ongeri F."/>
            <person name="Pham C."/>
            <person name="Simmons D."/>
            <person name="Wilczek-Boney K."/>
            <person name="Hale W."/>
            <person name="Jakkamsetti A."/>
            <person name="Pham P."/>
            <person name="Ruth R."/>
            <person name="San Lucas F."/>
            <person name="Warren J."/>
            <person name="Zhang J."/>
            <person name="Zhao Z."/>
            <person name="Zhou C."/>
            <person name="Zhu D."/>
            <person name="Lee S."/>
            <person name="Bess C."/>
            <person name="Blankenburg K."/>
            <person name="Forbes L."/>
            <person name="Fu Q."/>
            <person name="Gubbala S."/>
            <person name="Hirani K."/>
            <person name="Jayaseelan J.C."/>
            <person name="Lara F."/>
            <person name="Munidasa M."/>
            <person name="Palculict T."/>
            <person name="Patil S."/>
            <person name="Pu L.-L."/>
            <person name="Saada N."/>
            <person name="Tang L."/>
            <person name="Weissenberger G."/>
            <person name="Zhu Y."/>
            <person name="Hemphill L."/>
            <person name="Shang Y."/>
            <person name="Youmans B."/>
            <person name="Ayvaz T."/>
            <person name="Ross M."/>
            <person name="Santibanez J."/>
            <person name="Aqrawi P."/>
            <person name="Gross S."/>
            <person name="Joshi V."/>
            <person name="Fowler G."/>
            <person name="Nazareth L."/>
            <person name="Reid J."/>
            <person name="Worley K."/>
            <person name="Petrosino J."/>
            <person name="Highlander S."/>
            <person name="Gibbs R."/>
        </authorList>
    </citation>
    <scope>NUCLEOTIDE SEQUENCE [LARGE SCALE GENOMIC DNA]</scope>
    <source>
        <strain evidence="3">ATCC 33269</strain>
    </source>
</reference>
<dbReference type="EC" id="3.6.3.4" evidence="3"/>
<keyword evidence="1" id="KW-0479">Metal-binding</keyword>
<dbReference type="PROSITE" id="PS50846">
    <property type="entry name" value="HMA_2"/>
    <property type="match status" value="1"/>
</dbReference>
<dbReference type="PROSITE" id="PS01047">
    <property type="entry name" value="HMA_1"/>
    <property type="match status" value="1"/>
</dbReference>
<dbReference type="RefSeq" id="WP_004370368.1">
    <property type="nucleotide sequence ID" value="NZ_GL833119.1"/>
</dbReference>
<dbReference type="CDD" id="cd00371">
    <property type="entry name" value="HMA"/>
    <property type="match status" value="1"/>
</dbReference>
<comment type="caution">
    <text evidence="3">The sequence shown here is derived from an EMBL/GenBank/DDBJ whole genome shotgun (WGS) entry which is preliminary data.</text>
</comment>
<evidence type="ECO:0000256" key="1">
    <source>
        <dbReference type="ARBA" id="ARBA00022723"/>
    </source>
</evidence>
<dbReference type="STRING" id="28134.SAMN05444288_2245"/>
<dbReference type="InterPro" id="IPR036163">
    <property type="entry name" value="HMA_dom_sf"/>
</dbReference>
<keyword evidence="3" id="KW-0378">Hydrolase</keyword>
<gene>
    <name evidence="3" type="ORF">HMPREF0663_12154</name>
</gene>
<dbReference type="EMBL" id="AEPE02000006">
    <property type="protein sequence ID" value="EFZ36087.1"/>
    <property type="molecule type" value="Genomic_DNA"/>
</dbReference>
<dbReference type="Proteomes" id="UP000005580">
    <property type="component" value="Unassembled WGS sequence"/>
</dbReference>
<dbReference type="HOGENOM" id="CLU_134973_10_4_10"/>
<dbReference type="GO" id="GO:0016787">
    <property type="term" value="F:hydrolase activity"/>
    <property type="evidence" value="ECO:0007669"/>
    <property type="project" value="UniProtKB-KW"/>
</dbReference>
<dbReference type="eggNOG" id="COG2608">
    <property type="taxonomic scope" value="Bacteria"/>
</dbReference>
<evidence type="ECO:0000313" key="4">
    <source>
        <dbReference type="Proteomes" id="UP000005580"/>
    </source>
</evidence>
<dbReference type="SUPFAM" id="SSF55008">
    <property type="entry name" value="HMA, heavy metal-associated domain"/>
    <property type="match status" value="1"/>
</dbReference>
<dbReference type="AlphaFoldDB" id="E7RS86"/>
<accession>E7RS86</accession>